<dbReference type="Pfam" id="PF13873">
    <property type="entry name" value="Myb_DNA-bind_5"/>
    <property type="match status" value="1"/>
</dbReference>
<evidence type="ECO:0000313" key="5">
    <source>
        <dbReference type="Proteomes" id="UP001152320"/>
    </source>
</evidence>
<dbReference type="GO" id="GO:0005634">
    <property type="term" value="C:nucleus"/>
    <property type="evidence" value="ECO:0007669"/>
    <property type="project" value="TreeGrafter"/>
</dbReference>
<evidence type="ECO:0000313" key="4">
    <source>
        <dbReference type="EMBL" id="KAJ8028519.1"/>
    </source>
</evidence>
<dbReference type="Proteomes" id="UP001152320">
    <property type="component" value="Chromosome 15"/>
</dbReference>
<keyword evidence="5" id="KW-1185">Reference proteome</keyword>
<dbReference type="OrthoDB" id="6115215at2759"/>
<accession>A0A9Q1BL61</accession>
<feature type="compositionally biased region" description="Low complexity" evidence="2">
    <location>
        <begin position="156"/>
        <end position="172"/>
    </location>
</feature>
<name>A0A9Q1BL61_HOLLE</name>
<feature type="domain" description="Myb/SANT-like DNA-binding" evidence="3">
    <location>
        <begin position="29"/>
        <end position="107"/>
    </location>
</feature>
<proteinExistence type="predicted"/>
<comment type="caution">
    <text evidence="4">The sequence shown here is derived from an EMBL/GenBank/DDBJ whole genome shotgun (WGS) entry which is preliminary data.</text>
</comment>
<reference evidence="4" key="1">
    <citation type="submission" date="2021-10" db="EMBL/GenBank/DDBJ databases">
        <title>Tropical sea cucumber genome reveals ecological adaptation and Cuvierian tubules defense mechanism.</title>
        <authorList>
            <person name="Chen T."/>
        </authorList>
    </citation>
    <scope>NUCLEOTIDE SEQUENCE</scope>
    <source>
        <strain evidence="4">Nanhai2018</strain>
        <tissue evidence="4">Muscle</tissue>
    </source>
</reference>
<dbReference type="AlphaFoldDB" id="A0A9Q1BL61"/>
<protein>
    <submittedName>
        <fullName evidence="4">t-SNARE domain-containing protein 1</fullName>
    </submittedName>
</protein>
<evidence type="ECO:0000259" key="3">
    <source>
        <dbReference type="Pfam" id="PF13873"/>
    </source>
</evidence>
<dbReference type="PANTHER" id="PTHR23098">
    <property type="entry name" value="AGAP001331-PA-RELATED"/>
    <property type="match status" value="1"/>
</dbReference>
<gene>
    <name evidence="4" type="ORF">HOLleu_30778</name>
</gene>
<evidence type="ECO:0000256" key="1">
    <source>
        <dbReference type="SAM" id="Coils"/>
    </source>
</evidence>
<feature type="coiled-coil region" evidence="1">
    <location>
        <begin position="206"/>
        <end position="265"/>
    </location>
</feature>
<sequence>MELPSRWYSNIASWLVYCYAAQESTKIRREPNFSEEERLCLLNFVQQHKIKLLGKAGRPGHGDDKVEERKAKYWKLCAQSIKAAGGRERDWKKVRKQWFDLKDKAKKLKSEMGVTGGGPKPSSSASMELAMEVVAREALEGIRKRATEVDPMGHASVEMSQESSQDSETSTQLPPNASAVGSAAYSEPATTTLPSAEPSSAATGSLVALQQQVNLLQSQIEELQTQPSSLQRATELRQLKFQEELLKLEKKKVDLQSQSLDLQRKMLVALESLSSHTLLRSMSEQ</sequence>
<evidence type="ECO:0000256" key="2">
    <source>
        <dbReference type="SAM" id="MobiDB-lite"/>
    </source>
</evidence>
<feature type="region of interest" description="Disordered" evidence="2">
    <location>
        <begin position="147"/>
        <end position="199"/>
    </location>
</feature>
<dbReference type="PANTHER" id="PTHR23098:SF16">
    <property type="entry name" value="REGULATORY PROTEIN ZESTE"/>
    <property type="match status" value="1"/>
</dbReference>
<dbReference type="EMBL" id="JAIZAY010000015">
    <property type="protein sequence ID" value="KAJ8028519.1"/>
    <property type="molecule type" value="Genomic_DNA"/>
</dbReference>
<organism evidence="4 5">
    <name type="scientific">Holothuria leucospilota</name>
    <name type="common">Black long sea cucumber</name>
    <name type="synonym">Mertensiothuria leucospilota</name>
    <dbReference type="NCBI Taxonomy" id="206669"/>
    <lineage>
        <taxon>Eukaryota</taxon>
        <taxon>Metazoa</taxon>
        <taxon>Echinodermata</taxon>
        <taxon>Eleutherozoa</taxon>
        <taxon>Echinozoa</taxon>
        <taxon>Holothuroidea</taxon>
        <taxon>Aspidochirotacea</taxon>
        <taxon>Aspidochirotida</taxon>
        <taxon>Holothuriidae</taxon>
        <taxon>Holothuria</taxon>
    </lineage>
</organism>
<dbReference type="InterPro" id="IPR028002">
    <property type="entry name" value="Myb_DNA-bind_5"/>
</dbReference>
<feature type="compositionally biased region" description="Polar residues" evidence="2">
    <location>
        <begin position="188"/>
        <end position="199"/>
    </location>
</feature>
<keyword evidence="1" id="KW-0175">Coiled coil</keyword>